<feature type="compositionally biased region" description="Basic and acidic residues" evidence="1">
    <location>
        <begin position="1143"/>
        <end position="1155"/>
    </location>
</feature>
<feature type="compositionally biased region" description="Polar residues" evidence="1">
    <location>
        <begin position="927"/>
        <end position="949"/>
    </location>
</feature>
<gene>
    <name evidence="2" type="ORF">SCF082_LOCUS12106</name>
</gene>
<dbReference type="EMBL" id="CAXAMM010007335">
    <property type="protein sequence ID" value="CAK9013864.1"/>
    <property type="molecule type" value="Genomic_DNA"/>
</dbReference>
<evidence type="ECO:0000313" key="2">
    <source>
        <dbReference type="EMBL" id="CAK9013864.1"/>
    </source>
</evidence>
<name>A0ABP0JHP4_9DINO</name>
<organism evidence="2 3">
    <name type="scientific">Durusdinium trenchii</name>
    <dbReference type="NCBI Taxonomy" id="1381693"/>
    <lineage>
        <taxon>Eukaryota</taxon>
        <taxon>Sar</taxon>
        <taxon>Alveolata</taxon>
        <taxon>Dinophyceae</taxon>
        <taxon>Suessiales</taxon>
        <taxon>Symbiodiniaceae</taxon>
        <taxon>Durusdinium</taxon>
    </lineage>
</organism>
<reference evidence="2 3" key="1">
    <citation type="submission" date="2024-02" db="EMBL/GenBank/DDBJ databases">
        <authorList>
            <person name="Chen Y."/>
            <person name="Shah S."/>
            <person name="Dougan E. K."/>
            <person name="Thang M."/>
            <person name="Chan C."/>
        </authorList>
    </citation>
    <scope>NUCLEOTIDE SEQUENCE [LARGE SCALE GENOMIC DNA]</scope>
</reference>
<evidence type="ECO:0000256" key="1">
    <source>
        <dbReference type="SAM" id="MobiDB-lite"/>
    </source>
</evidence>
<feature type="region of interest" description="Disordered" evidence="1">
    <location>
        <begin position="919"/>
        <end position="949"/>
    </location>
</feature>
<accession>A0ABP0JHP4</accession>
<comment type="caution">
    <text evidence="2">The sequence shown here is derived from an EMBL/GenBank/DDBJ whole genome shotgun (WGS) entry which is preliminary data.</text>
</comment>
<feature type="compositionally biased region" description="Basic and acidic residues" evidence="1">
    <location>
        <begin position="558"/>
        <end position="567"/>
    </location>
</feature>
<feature type="region of interest" description="Disordered" evidence="1">
    <location>
        <begin position="888"/>
        <end position="907"/>
    </location>
</feature>
<keyword evidence="3" id="KW-1185">Reference proteome</keyword>
<feature type="compositionally biased region" description="Basic residues" evidence="1">
    <location>
        <begin position="415"/>
        <end position="425"/>
    </location>
</feature>
<sequence length="1155" mass="127006">MQFVILVGQWAHTEGEQAVEDLDRLENFCEFLAKVVKKMGPSLLSQLFLDFWVLGRRASCSLQGIPPEALDNITSSSIGALPSSRRGLIAVLELPLYIVQCELRAATALVEEWLLLTEHGSELEIHVALLKEALCDLTLIVEGELLDQGFKTFGALAFAVSATPQALTDEALAISDLQRRVEPASDAGGLMPKKLPMAERQARQQEQEARLAGVIFSPETQPSHSLVDTCVHMIDQNVLTWLKPEECTSRAQEIQSLKKDPKVSLDSEGNLKISTKPTALTCSVSSALDLRNAWQRRSLAFDQARICSFRVMETWVQHLFLTHDRVQPTGFAAVSTAQMIECDKQLFIRASNQLVGALQVLPGAPRPLDAVLTSLMHSPDLATFLLPLPQKASQPNKPAKRQASAGTTNPPPAKKPNKGKGKGRGKSPASNPTYDLPVPVVLLDLTTAAHQQLLLDLLTQCPPAYVHFGLPCGTASRAAYPVLLAERMSAAVKSYLLGQGHAFTALPPLRTHTLALQHRQHKSRPHLIPEFAQVVWLPDDAPIPSQGKLLPPGSHGGKGPEEHEPPNSRRVGIFHTPEEFVAKAMIAKHPMDERGIERITLEAVDFVKNSDPKLVDIERKKNILKARTLAKRLEAEESALHKNLDPAVQKVVQDKKILLWKKLLEEANYDDMEVTKFMTDGARWTDAQVSEFLNLLGWRHSQTGAKGLPFAESFDVLGFTLNLAQLKEGGGLILENKPGRVDKMKQKILQVKEGGIMKLHEAQELHGLLNFACGYFAGRQLRYACQRIFGFVEQGRKGDKPLKVWCDELLTLLDQSKPRCIPRAPTTHSILIFTDGAYESHVGGPGACIFDLASDERFVFESEVPKELLDRWTKVLSRLSVLRLTNDGAAPLTPEHPSSLPPSASGFELSGQSWELGDVQRLGGSSRGSDAWTSRTSQTSARSGAKSSARTYAALPNRFGLGPASPTAPESMGYSAPSSAQLMDVQRHLEVIRFTVLREHAQMRQRAEEAKEQLAAQGRIFDELILSVDAVDLEQSSGGSAEAEADATFISENSHVLLIKPERLSREDLQTLRDQTQCDPSLITYDKPHGWFLTSAHRLQSPYPLPRQQGQVIWVTLEQEKKTEASLAASSSHPAGPGSSTGEDLRKHSIDSETF</sequence>
<feature type="region of interest" description="Disordered" evidence="1">
    <location>
        <begin position="545"/>
        <end position="571"/>
    </location>
</feature>
<protein>
    <submittedName>
        <fullName evidence="2">Uncharacterized protein</fullName>
    </submittedName>
</protein>
<proteinExistence type="predicted"/>
<dbReference type="Proteomes" id="UP001642464">
    <property type="component" value="Unassembled WGS sequence"/>
</dbReference>
<evidence type="ECO:0000313" key="3">
    <source>
        <dbReference type="Proteomes" id="UP001642464"/>
    </source>
</evidence>
<feature type="region of interest" description="Disordered" evidence="1">
    <location>
        <begin position="392"/>
        <end position="432"/>
    </location>
</feature>
<feature type="region of interest" description="Disordered" evidence="1">
    <location>
        <begin position="1124"/>
        <end position="1155"/>
    </location>
</feature>
<feature type="compositionally biased region" description="Low complexity" evidence="1">
    <location>
        <begin position="1125"/>
        <end position="1140"/>
    </location>
</feature>